<dbReference type="AlphaFoldDB" id="A0A7G1Q7W9"/>
<evidence type="ECO:0000313" key="2">
    <source>
        <dbReference type="Proteomes" id="UP000516072"/>
    </source>
</evidence>
<reference evidence="1 2" key="1">
    <citation type="submission" date="2020-03" db="EMBL/GenBank/DDBJ databases">
        <authorList>
            <person name="Picone N."/>
        </authorList>
    </citation>
    <scope>NUCLEOTIDE SEQUENCE [LARGE SCALE GENOMIC DNA]</scope>
    <source>
        <strain evidence="1">NSCAC1</strain>
    </source>
</reference>
<keyword evidence="2" id="KW-1185">Reference proteome</keyword>
<evidence type="ECO:0008006" key="3">
    <source>
        <dbReference type="Google" id="ProtNLM"/>
    </source>
</evidence>
<protein>
    <recommendedName>
        <fullName evidence="3">Lipoprotein</fullName>
    </recommendedName>
</protein>
<dbReference type="PANTHER" id="PTHR39335:SF1">
    <property type="entry name" value="BLL4220 PROTEIN"/>
    <property type="match status" value="1"/>
</dbReference>
<dbReference type="Proteomes" id="UP000516072">
    <property type="component" value="Chromosome"/>
</dbReference>
<evidence type="ECO:0000313" key="1">
    <source>
        <dbReference type="EMBL" id="CAB1274620.1"/>
    </source>
</evidence>
<dbReference type="EMBL" id="LR778175">
    <property type="protein sequence ID" value="CAB1274620.1"/>
    <property type="molecule type" value="Genomic_DNA"/>
</dbReference>
<gene>
    <name evidence="1" type="ORF">NSCAC_0259</name>
</gene>
<dbReference type="GO" id="GO:0043448">
    <property type="term" value="P:alkane catabolic process"/>
    <property type="evidence" value="ECO:0007669"/>
    <property type="project" value="TreeGrafter"/>
</dbReference>
<name>A0A7G1Q7W9_9GAMM</name>
<dbReference type="Pfam" id="PF03640">
    <property type="entry name" value="Lipoprotein_15"/>
    <property type="match status" value="1"/>
</dbReference>
<dbReference type="RefSeq" id="WP_197744634.1">
    <property type="nucleotide sequence ID" value="NZ_LR778175.1"/>
</dbReference>
<dbReference type="InterPro" id="IPR005297">
    <property type="entry name" value="Lipoprotein_repeat"/>
</dbReference>
<dbReference type="PANTHER" id="PTHR39335">
    <property type="entry name" value="BLL4220 PROTEIN"/>
    <property type="match status" value="1"/>
</dbReference>
<accession>A0A7G1Q7W9</accession>
<sequence>MRNSIALDLKSVIALILFLAWGTVVQALSTAEKSPYGTYLIDMNGGNSLYISQADKQGKASNCYGECLKTWMPITTQAKVEDDVDHSLLGSIQYTKHGMWVVYGTDASPKSNEKINTALLGTIQRKDGLTQITYNGWPLYYYADDLGPYDTYGQNKESFGTKWHLMNPSGKAVGASVTASNSLINK</sequence>
<organism evidence="1 2">
    <name type="scientific">Candidatus Nitrosacidococcus tergens</name>
    <dbReference type="NCBI Taxonomy" id="553981"/>
    <lineage>
        <taxon>Bacteria</taxon>
        <taxon>Pseudomonadati</taxon>
        <taxon>Pseudomonadota</taxon>
        <taxon>Gammaproteobacteria</taxon>
        <taxon>Chromatiales</taxon>
        <taxon>Chromatiaceae</taxon>
        <taxon>Candidatus Nitrosacidococcus</taxon>
    </lineage>
</organism>
<proteinExistence type="predicted"/>
<dbReference type="KEGG" id="ntg:NSCAC_0259"/>